<dbReference type="InterPro" id="IPR011990">
    <property type="entry name" value="TPR-like_helical_dom_sf"/>
</dbReference>
<dbReference type="Proteomes" id="UP000033969">
    <property type="component" value="Unassembled WGS sequence"/>
</dbReference>
<dbReference type="Gene3D" id="1.25.40.10">
    <property type="entry name" value="Tetratricopeptide repeat domain"/>
    <property type="match status" value="1"/>
</dbReference>
<evidence type="ECO:0000313" key="1">
    <source>
        <dbReference type="EMBL" id="KKS16227.1"/>
    </source>
</evidence>
<gene>
    <name evidence="1" type="ORF">UU74_C0046G0011</name>
</gene>
<name>A0A0G0WVT3_9BACT</name>
<sequence>MDTSAVQTAVSLALSGKWDEAITVNLDILKSDPQDTGALCRLARAYYELGEISKAQDTTNKILE</sequence>
<proteinExistence type="predicted"/>
<dbReference type="AlphaFoldDB" id="A0A0G0WVT3"/>
<dbReference type="SUPFAM" id="SSF48452">
    <property type="entry name" value="TPR-like"/>
    <property type="match status" value="1"/>
</dbReference>
<protein>
    <submittedName>
        <fullName evidence="1">Uncharacterized protein</fullName>
    </submittedName>
</protein>
<accession>A0A0G0WVT3</accession>
<dbReference type="EMBL" id="LCBU01000046">
    <property type="protein sequence ID" value="KKS16227.1"/>
    <property type="molecule type" value="Genomic_DNA"/>
</dbReference>
<reference evidence="1 2" key="1">
    <citation type="journal article" date="2015" name="Nature">
        <title>rRNA introns, odd ribosomes, and small enigmatic genomes across a large radiation of phyla.</title>
        <authorList>
            <person name="Brown C.T."/>
            <person name="Hug L.A."/>
            <person name="Thomas B.C."/>
            <person name="Sharon I."/>
            <person name="Castelle C.J."/>
            <person name="Singh A."/>
            <person name="Wilkins M.J."/>
            <person name="Williams K.H."/>
            <person name="Banfield J.F."/>
        </authorList>
    </citation>
    <scope>NUCLEOTIDE SEQUENCE [LARGE SCALE GENOMIC DNA]</scope>
</reference>
<feature type="non-terminal residue" evidence="1">
    <location>
        <position position="64"/>
    </location>
</feature>
<organism evidence="1 2">
    <name type="scientific">Candidatus Woesebacteria bacterium GW2011_GWA1_41_7</name>
    <dbReference type="NCBI Taxonomy" id="1618556"/>
    <lineage>
        <taxon>Bacteria</taxon>
        <taxon>Candidatus Woeseibacteriota</taxon>
    </lineage>
</organism>
<dbReference type="Pfam" id="PF14559">
    <property type="entry name" value="TPR_19"/>
    <property type="match status" value="1"/>
</dbReference>
<comment type="caution">
    <text evidence="1">The sequence shown here is derived from an EMBL/GenBank/DDBJ whole genome shotgun (WGS) entry which is preliminary data.</text>
</comment>
<evidence type="ECO:0000313" key="2">
    <source>
        <dbReference type="Proteomes" id="UP000033969"/>
    </source>
</evidence>
<dbReference type="PROSITE" id="PS50293">
    <property type="entry name" value="TPR_REGION"/>
    <property type="match status" value="1"/>
</dbReference>